<dbReference type="GO" id="GO:0005576">
    <property type="term" value="C:extracellular region"/>
    <property type="evidence" value="ECO:0007669"/>
    <property type="project" value="InterPro"/>
</dbReference>
<keyword evidence="1" id="KW-0147">Chitin-binding</keyword>
<dbReference type="SUPFAM" id="SSF57625">
    <property type="entry name" value="Invertebrate chitin-binding proteins"/>
    <property type="match status" value="2"/>
</dbReference>
<dbReference type="PROSITE" id="PS50940">
    <property type="entry name" value="CHIT_BIND_II"/>
    <property type="match status" value="2"/>
</dbReference>
<evidence type="ECO:0000256" key="6">
    <source>
        <dbReference type="SAM" id="SignalP"/>
    </source>
</evidence>
<proteinExistence type="predicted"/>
<evidence type="ECO:0000313" key="8">
    <source>
        <dbReference type="EMBL" id="KAL0270899.1"/>
    </source>
</evidence>
<feature type="signal peptide" evidence="6">
    <location>
        <begin position="1"/>
        <end position="19"/>
    </location>
</feature>
<evidence type="ECO:0000259" key="7">
    <source>
        <dbReference type="PROSITE" id="PS50940"/>
    </source>
</evidence>
<sequence>MKSMLVFALFALACNFASAALVGANLPLGGAAGACPESDGENPVYLLDLKNRYVFYECSNGQPILMYCNDGLVFSPKNNTCDFPASRCGAFGPVGECPKEECDAPAFLRDAIDMSVMYMCVDGEAEERQCEEGLLFDPYREACFTEL</sequence>
<dbReference type="PROSITE" id="PS51257">
    <property type="entry name" value="PROKAR_LIPOPROTEIN"/>
    <property type="match status" value="1"/>
</dbReference>
<evidence type="ECO:0000256" key="2">
    <source>
        <dbReference type="ARBA" id="ARBA00022729"/>
    </source>
</evidence>
<evidence type="ECO:0000256" key="4">
    <source>
        <dbReference type="ARBA" id="ARBA00023157"/>
    </source>
</evidence>
<feature type="domain" description="Chitin-binding type-2" evidence="7">
    <location>
        <begin position="32"/>
        <end position="90"/>
    </location>
</feature>
<comment type="caution">
    <text evidence="8">The sequence shown here is derived from an EMBL/GenBank/DDBJ whole genome shotgun (WGS) entry which is preliminary data.</text>
</comment>
<dbReference type="InterPro" id="IPR002557">
    <property type="entry name" value="Chitin-bd_dom"/>
</dbReference>
<dbReference type="SMART" id="SM00494">
    <property type="entry name" value="ChtBD2"/>
    <property type="match status" value="2"/>
</dbReference>
<evidence type="ECO:0000256" key="3">
    <source>
        <dbReference type="ARBA" id="ARBA00022737"/>
    </source>
</evidence>
<dbReference type="GO" id="GO:0008061">
    <property type="term" value="F:chitin binding"/>
    <property type="evidence" value="ECO:0007669"/>
    <property type="project" value="UniProtKB-KW"/>
</dbReference>
<accession>A0AAW2HLW9</accession>
<dbReference type="EMBL" id="JARGDH010000004">
    <property type="protein sequence ID" value="KAL0270899.1"/>
    <property type="molecule type" value="Genomic_DNA"/>
</dbReference>
<gene>
    <name evidence="8" type="ORF">PYX00_008172</name>
</gene>
<dbReference type="Pfam" id="PF01607">
    <property type="entry name" value="CBM_14"/>
    <property type="match status" value="2"/>
</dbReference>
<dbReference type="InterPro" id="IPR051940">
    <property type="entry name" value="Chitin_bind-dev_reg"/>
</dbReference>
<dbReference type="InterPro" id="IPR036508">
    <property type="entry name" value="Chitin-bd_dom_sf"/>
</dbReference>
<keyword evidence="2 6" id="KW-0732">Signal</keyword>
<dbReference type="PANTHER" id="PTHR23301:SF106">
    <property type="entry name" value="CHITIN-BINDING TYPE-2 DOMAIN-CONTAINING PROTEIN-RELATED"/>
    <property type="match status" value="1"/>
</dbReference>
<dbReference type="PANTHER" id="PTHR23301">
    <property type="entry name" value="CHITIN BINDING PERITROPHIN-A"/>
    <property type="match status" value="1"/>
</dbReference>
<name>A0AAW2HLW9_9NEOP</name>
<evidence type="ECO:0000256" key="1">
    <source>
        <dbReference type="ARBA" id="ARBA00022669"/>
    </source>
</evidence>
<organism evidence="8">
    <name type="scientific">Menopon gallinae</name>
    <name type="common">poultry shaft louse</name>
    <dbReference type="NCBI Taxonomy" id="328185"/>
    <lineage>
        <taxon>Eukaryota</taxon>
        <taxon>Metazoa</taxon>
        <taxon>Ecdysozoa</taxon>
        <taxon>Arthropoda</taxon>
        <taxon>Hexapoda</taxon>
        <taxon>Insecta</taxon>
        <taxon>Pterygota</taxon>
        <taxon>Neoptera</taxon>
        <taxon>Paraneoptera</taxon>
        <taxon>Psocodea</taxon>
        <taxon>Troctomorpha</taxon>
        <taxon>Phthiraptera</taxon>
        <taxon>Amblycera</taxon>
        <taxon>Menoponidae</taxon>
        <taxon>Menopon</taxon>
    </lineage>
</organism>
<evidence type="ECO:0000256" key="5">
    <source>
        <dbReference type="ARBA" id="ARBA00023180"/>
    </source>
</evidence>
<dbReference type="Gene3D" id="2.170.140.10">
    <property type="entry name" value="Chitin binding domain"/>
    <property type="match status" value="2"/>
</dbReference>
<keyword evidence="4" id="KW-1015">Disulfide bond</keyword>
<feature type="domain" description="Chitin-binding type-2" evidence="7">
    <location>
        <begin position="99"/>
        <end position="147"/>
    </location>
</feature>
<feature type="chain" id="PRO_5044477000" description="Chitin-binding type-2 domain-containing protein" evidence="6">
    <location>
        <begin position="20"/>
        <end position="147"/>
    </location>
</feature>
<dbReference type="EMBL" id="JARGDH010000004">
    <property type="protein sequence ID" value="KAL0270900.1"/>
    <property type="molecule type" value="Genomic_DNA"/>
</dbReference>
<dbReference type="AlphaFoldDB" id="A0AAW2HLW9"/>
<reference evidence="8" key="1">
    <citation type="journal article" date="2024" name="Gigascience">
        <title>Chromosome-level genome of the poultry shaft louse Menopon gallinae provides insight into the host-switching and adaptive evolution of parasitic lice.</title>
        <authorList>
            <person name="Xu Y."/>
            <person name="Ma L."/>
            <person name="Liu S."/>
            <person name="Liang Y."/>
            <person name="Liu Q."/>
            <person name="He Z."/>
            <person name="Tian L."/>
            <person name="Duan Y."/>
            <person name="Cai W."/>
            <person name="Li H."/>
            <person name="Song F."/>
        </authorList>
    </citation>
    <scope>NUCLEOTIDE SEQUENCE</scope>
    <source>
        <strain evidence="8">Cailab_2023a</strain>
    </source>
</reference>
<keyword evidence="5" id="KW-0325">Glycoprotein</keyword>
<keyword evidence="3" id="KW-0677">Repeat</keyword>
<protein>
    <recommendedName>
        <fullName evidence="7">Chitin-binding type-2 domain-containing protein</fullName>
    </recommendedName>
</protein>